<dbReference type="EMBL" id="BK015606">
    <property type="protein sequence ID" value="DAE15534.1"/>
    <property type="molecule type" value="Genomic_DNA"/>
</dbReference>
<organism evidence="1">
    <name type="scientific">Podoviridae sp. ctZ5d16</name>
    <dbReference type="NCBI Taxonomy" id="2825257"/>
    <lineage>
        <taxon>Viruses</taxon>
        <taxon>Duplodnaviria</taxon>
        <taxon>Heunggongvirae</taxon>
        <taxon>Uroviricota</taxon>
        <taxon>Caudoviricetes</taxon>
    </lineage>
</organism>
<proteinExistence type="predicted"/>
<sequence length="59" mass="7227">MHPQIKLCNLSLVNFNIILTPFKIPMFLRNLFAFSLYFFYCLHKQFSRLPHLFHIYSVY</sequence>
<reference evidence="1" key="1">
    <citation type="journal article" date="2021" name="Proc. Natl. Acad. Sci. U.S.A.">
        <title>A Catalog of Tens of Thousands of Viruses from Human Metagenomes Reveals Hidden Associations with Chronic Diseases.</title>
        <authorList>
            <person name="Tisza M.J."/>
            <person name="Buck C.B."/>
        </authorList>
    </citation>
    <scope>NUCLEOTIDE SEQUENCE</scope>
    <source>
        <strain evidence="1">CtZ5d16</strain>
    </source>
</reference>
<name>A0A8S5Q825_9CAUD</name>
<accession>A0A8S5Q825</accession>
<evidence type="ECO:0000313" key="1">
    <source>
        <dbReference type="EMBL" id="DAE15534.1"/>
    </source>
</evidence>
<protein>
    <submittedName>
        <fullName evidence="1">Uncharacterized protein</fullName>
    </submittedName>
</protein>